<name>A0A378L7G4_9GAMM</name>
<dbReference type="RefSeq" id="WP_058477393.1">
    <property type="nucleotide sequence ID" value="NZ_CAAAIO010000018.1"/>
</dbReference>
<dbReference type="Proteomes" id="UP000255110">
    <property type="component" value="Unassembled WGS sequence"/>
</dbReference>
<dbReference type="OrthoDB" id="5636215at2"/>
<gene>
    <name evidence="2" type="ORF">Lstg_1844</name>
    <name evidence="3" type="ORF">NCTC11991_01246</name>
</gene>
<sequence>MKKIDLRKFLFMGLVGFSFLNTAQAKTPLWTFQTDPAHPPHVNIYPSGNVTIQYKVTNQSSKTHTLRMKSIDGITSSGCTAPLGYHQSCTLILKVSGSSLHGDISRGPQLCQANPDGIPNPNQCYRPSEPDNLAIHFLNQPAPILTPSMTLLALSTNCQPLSSCTATQNAALTGNPRLITVKNTGPVSANNVLVSSSGLPLGTSITSTTCTGTLLAGDSCTITLTPGNVASSDASNTPCTSGTQPLPGVVMITADGGLSTQADALVLGYGCQYQGGFLFAVDDTTVNTGSIGGKVMSLVDQAKPWLPPFTSPGPGVPWDADPACATAPLFQCTNATGAWDFNFGQNLSSVTGSTNPNNTGTNGPGNTWQISKVLNGHLGNTNIAPATYAAGVCISYSHAGFSDWYLPAVCETDSVNGTVFTNCSSTMQSIVGSLPFLIGSEASSTPSTSCNPPTGANCLTGGYWTSTEQTNPGSLLFAWQESFDTITTNPLGNSKEFRFGVRCIRVLS</sequence>
<keyword evidence="4" id="KW-1185">Reference proteome</keyword>
<dbReference type="EMBL" id="LNYZ01000013">
    <property type="protein sequence ID" value="KTD77487.1"/>
    <property type="molecule type" value="Genomic_DNA"/>
</dbReference>
<protein>
    <submittedName>
        <fullName evidence="3">NHL repeat protein</fullName>
    </submittedName>
</protein>
<keyword evidence="1" id="KW-0732">Signal</keyword>
<evidence type="ECO:0000313" key="2">
    <source>
        <dbReference type="EMBL" id="KTD77487.1"/>
    </source>
</evidence>
<feature type="signal peptide" evidence="1">
    <location>
        <begin position="1"/>
        <end position="25"/>
    </location>
</feature>
<dbReference type="Proteomes" id="UP000054820">
    <property type="component" value="Unassembled WGS sequence"/>
</dbReference>
<feature type="chain" id="PRO_5016607277" evidence="1">
    <location>
        <begin position="26"/>
        <end position="508"/>
    </location>
</feature>
<evidence type="ECO:0000256" key="1">
    <source>
        <dbReference type="SAM" id="SignalP"/>
    </source>
</evidence>
<evidence type="ECO:0000313" key="5">
    <source>
        <dbReference type="Proteomes" id="UP000255110"/>
    </source>
</evidence>
<dbReference type="EMBL" id="UGOY01000001">
    <property type="protein sequence ID" value="STY22657.1"/>
    <property type="molecule type" value="Genomic_DNA"/>
</dbReference>
<reference evidence="2 4" key="1">
    <citation type="submission" date="2015-11" db="EMBL/GenBank/DDBJ databases">
        <title>Genomic analysis of 38 Legionella species identifies large and diverse effector repertoires.</title>
        <authorList>
            <person name="Burstein D."/>
            <person name="Amaro F."/>
            <person name="Zusman T."/>
            <person name="Lifshitz Z."/>
            <person name="Cohen O."/>
            <person name="Gilbert J.A."/>
            <person name="Pupko T."/>
            <person name="Shuman H.A."/>
            <person name="Segal G."/>
        </authorList>
    </citation>
    <scope>NUCLEOTIDE SEQUENCE [LARGE SCALE GENOMIC DNA]</scope>
    <source>
        <strain evidence="2 4">SC-18-C9</strain>
    </source>
</reference>
<proteinExistence type="predicted"/>
<evidence type="ECO:0000313" key="3">
    <source>
        <dbReference type="EMBL" id="STY22657.1"/>
    </source>
</evidence>
<organism evidence="3 5">
    <name type="scientific">Legionella steigerwaltii</name>
    <dbReference type="NCBI Taxonomy" id="460"/>
    <lineage>
        <taxon>Bacteria</taxon>
        <taxon>Pseudomonadati</taxon>
        <taxon>Pseudomonadota</taxon>
        <taxon>Gammaproteobacteria</taxon>
        <taxon>Legionellales</taxon>
        <taxon>Legionellaceae</taxon>
        <taxon>Legionella</taxon>
    </lineage>
</organism>
<accession>A0A378L7G4</accession>
<reference evidence="3 5" key="2">
    <citation type="submission" date="2018-06" db="EMBL/GenBank/DDBJ databases">
        <authorList>
            <consortium name="Pathogen Informatics"/>
            <person name="Doyle S."/>
        </authorList>
    </citation>
    <scope>NUCLEOTIDE SEQUENCE [LARGE SCALE GENOMIC DNA]</scope>
    <source>
        <strain evidence="3 5">NCTC11991</strain>
    </source>
</reference>
<evidence type="ECO:0000313" key="4">
    <source>
        <dbReference type="Proteomes" id="UP000054820"/>
    </source>
</evidence>
<dbReference type="STRING" id="460.Lstg_1844"/>
<dbReference type="AlphaFoldDB" id="A0A378L7G4"/>